<comment type="caution">
    <text evidence="3">The sequence shown here is derived from an EMBL/GenBank/DDBJ whole genome shotgun (WGS) entry which is preliminary data.</text>
</comment>
<gene>
    <name evidence="3" type="ORF">NC653_005621</name>
</gene>
<feature type="repeat" description="PPR" evidence="2">
    <location>
        <begin position="66"/>
        <end position="100"/>
    </location>
</feature>
<feature type="repeat" description="PPR" evidence="2">
    <location>
        <begin position="5"/>
        <end position="39"/>
    </location>
</feature>
<dbReference type="Gene3D" id="1.25.40.10">
    <property type="entry name" value="Tetratricopeptide repeat domain"/>
    <property type="match status" value="2"/>
</dbReference>
<organism evidence="3 4">
    <name type="scientific">Populus alba x Populus x berolinensis</name>
    <dbReference type="NCBI Taxonomy" id="444605"/>
    <lineage>
        <taxon>Eukaryota</taxon>
        <taxon>Viridiplantae</taxon>
        <taxon>Streptophyta</taxon>
        <taxon>Embryophyta</taxon>
        <taxon>Tracheophyta</taxon>
        <taxon>Spermatophyta</taxon>
        <taxon>Magnoliopsida</taxon>
        <taxon>eudicotyledons</taxon>
        <taxon>Gunneridae</taxon>
        <taxon>Pentapetalae</taxon>
        <taxon>rosids</taxon>
        <taxon>fabids</taxon>
        <taxon>Malpighiales</taxon>
        <taxon>Salicaceae</taxon>
        <taxon>Saliceae</taxon>
        <taxon>Populus</taxon>
    </lineage>
</organism>
<evidence type="ECO:0000313" key="3">
    <source>
        <dbReference type="EMBL" id="KAJ7006320.1"/>
    </source>
</evidence>
<dbReference type="Proteomes" id="UP001164929">
    <property type="component" value="Chromosome 2"/>
</dbReference>
<dbReference type="Pfam" id="PF13041">
    <property type="entry name" value="PPR_2"/>
    <property type="match status" value="1"/>
</dbReference>
<keyword evidence="4" id="KW-1185">Reference proteome</keyword>
<evidence type="ECO:0008006" key="5">
    <source>
        <dbReference type="Google" id="ProtNLM"/>
    </source>
</evidence>
<accession>A0AAD6WB62</accession>
<dbReference type="GO" id="GO:0009451">
    <property type="term" value="P:RNA modification"/>
    <property type="evidence" value="ECO:0007669"/>
    <property type="project" value="InterPro"/>
</dbReference>
<protein>
    <recommendedName>
        <fullName evidence="5">Pentatricopeptide repeat-containing protein</fullName>
    </recommendedName>
</protein>
<dbReference type="FunFam" id="1.25.40.10:FF:000158">
    <property type="entry name" value="pentatricopeptide repeat-containing protein At2g33680"/>
    <property type="match status" value="1"/>
</dbReference>
<sequence>MVLRSTVSWNSVISRYVGKGRFFEATDLFRRMKEERTKPSELTMTVLKCGSIDKALQVFESAPKKALSCWNSLLLGLAMNGRENEAVQLFSMLESSNCKPDHVSFLGVMTACDHGGMVDRETDYFLLMTKTIKIELSIEHYSCMVDVLDRAGLLEETEELIRSMPVNPEAMQQRFCLKEKQIDKEPGCSSIEVNGEVHELVSGGRLHRPKKSTMNLMIWDGY</sequence>
<evidence type="ECO:0000313" key="4">
    <source>
        <dbReference type="Proteomes" id="UP001164929"/>
    </source>
</evidence>
<evidence type="ECO:0000256" key="1">
    <source>
        <dbReference type="ARBA" id="ARBA00022737"/>
    </source>
</evidence>
<dbReference type="NCBIfam" id="TIGR00756">
    <property type="entry name" value="PPR"/>
    <property type="match status" value="2"/>
</dbReference>
<keyword evidence="1" id="KW-0677">Repeat</keyword>
<dbReference type="InterPro" id="IPR011990">
    <property type="entry name" value="TPR-like_helical_dom_sf"/>
</dbReference>
<dbReference type="Pfam" id="PF01535">
    <property type="entry name" value="PPR"/>
    <property type="match status" value="1"/>
</dbReference>
<name>A0AAD6WB62_9ROSI</name>
<reference evidence="3" key="1">
    <citation type="journal article" date="2023" name="Mol. Ecol. Resour.">
        <title>Chromosome-level genome assembly of a triploid poplar Populus alba 'Berolinensis'.</title>
        <authorList>
            <person name="Chen S."/>
            <person name="Yu Y."/>
            <person name="Wang X."/>
            <person name="Wang S."/>
            <person name="Zhang T."/>
            <person name="Zhou Y."/>
            <person name="He R."/>
            <person name="Meng N."/>
            <person name="Wang Y."/>
            <person name="Liu W."/>
            <person name="Liu Z."/>
            <person name="Liu J."/>
            <person name="Guo Q."/>
            <person name="Huang H."/>
            <person name="Sederoff R.R."/>
            <person name="Wang G."/>
            <person name="Qu G."/>
            <person name="Chen S."/>
        </authorList>
    </citation>
    <scope>NUCLEOTIDE SEQUENCE</scope>
    <source>
        <strain evidence="3">SC-2020</strain>
    </source>
</reference>
<dbReference type="PANTHER" id="PTHR47926:SF436">
    <property type="entry name" value="PENTATRICOPEPTIDE REPEAT-CONTAINING PROTEIN ELI1, CHLOROPLASTIC-LIKE ISOFORM X2"/>
    <property type="match status" value="1"/>
</dbReference>
<dbReference type="InterPro" id="IPR002885">
    <property type="entry name" value="PPR_rpt"/>
</dbReference>
<dbReference type="PANTHER" id="PTHR47926">
    <property type="entry name" value="PENTATRICOPEPTIDE REPEAT-CONTAINING PROTEIN"/>
    <property type="match status" value="1"/>
</dbReference>
<proteinExistence type="predicted"/>
<evidence type="ECO:0000256" key="2">
    <source>
        <dbReference type="PROSITE-ProRule" id="PRU00708"/>
    </source>
</evidence>
<dbReference type="AlphaFoldDB" id="A0AAD6WB62"/>
<dbReference type="GO" id="GO:0099402">
    <property type="term" value="P:plant organ development"/>
    <property type="evidence" value="ECO:0007669"/>
    <property type="project" value="UniProtKB-ARBA"/>
</dbReference>
<dbReference type="InterPro" id="IPR046960">
    <property type="entry name" value="PPR_At4g14850-like_plant"/>
</dbReference>
<dbReference type="EMBL" id="JAQIZT010000002">
    <property type="protein sequence ID" value="KAJ7006320.1"/>
    <property type="molecule type" value="Genomic_DNA"/>
</dbReference>
<dbReference type="PROSITE" id="PS51375">
    <property type="entry name" value="PPR"/>
    <property type="match status" value="2"/>
</dbReference>
<dbReference type="GO" id="GO:0003723">
    <property type="term" value="F:RNA binding"/>
    <property type="evidence" value="ECO:0007669"/>
    <property type="project" value="InterPro"/>
</dbReference>